<accession>A0A8J3CU45</accession>
<evidence type="ECO:0000256" key="5">
    <source>
        <dbReference type="PIRSR" id="PIRSR604294-1"/>
    </source>
</evidence>
<gene>
    <name evidence="7" type="ORF">GCM10009069_27970</name>
</gene>
<keyword evidence="2 5" id="KW-0479">Metal-binding</keyword>
<keyword evidence="6 7" id="KW-0223">Dioxygenase</keyword>
<keyword evidence="3 6" id="KW-0560">Oxidoreductase</keyword>
<feature type="binding site" evidence="5">
    <location>
        <position position="462"/>
    </location>
    <ligand>
        <name>Fe cation</name>
        <dbReference type="ChEBI" id="CHEBI:24875"/>
        <note>catalytic</note>
    </ligand>
</feature>
<evidence type="ECO:0000256" key="2">
    <source>
        <dbReference type="ARBA" id="ARBA00022723"/>
    </source>
</evidence>
<reference evidence="7" key="2">
    <citation type="submission" date="2020-09" db="EMBL/GenBank/DDBJ databases">
        <authorList>
            <person name="Sun Q."/>
            <person name="Kim S."/>
        </authorList>
    </citation>
    <scope>NUCLEOTIDE SEQUENCE</scope>
    <source>
        <strain evidence="7">KCTC 32513</strain>
    </source>
</reference>
<comment type="caution">
    <text evidence="7">The sequence shown here is derived from an EMBL/GenBank/DDBJ whole genome shotgun (WGS) entry which is preliminary data.</text>
</comment>
<dbReference type="InterPro" id="IPR004294">
    <property type="entry name" value="Carotenoid_Oase"/>
</dbReference>
<dbReference type="GO" id="GO:0016121">
    <property type="term" value="P:carotene catabolic process"/>
    <property type="evidence" value="ECO:0007669"/>
    <property type="project" value="TreeGrafter"/>
</dbReference>
<dbReference type="EMBL" id="BMZH01000017">
    <property type="protein sequence ID" value="GHB03712.1"/>
    <property type="molecule type" value="Genomic_DNA"/>
</dbReference>
<comment type="similarity">
    <text evidence="1 6">Belongs to the carotenoid oxygenase family.</text>
</comment>
<dbReference type="AlphaFoldDB" id="A0A8J3CU45"/>
<dbReference type="EC" id="1.13.11.-" evidence="6"/>
<protein>
    <recommendedName>
        <fullName evidence="6">Dioxygenase</fullName>
        <ecNumber evidence="6">1.13.11.-</ecNumber>
    </recommendedName>
</protein>
<dbReference type="GO" id="GO:0046872">
    <property type="term" value="F:metal ion binding"/>
    <property type="evidence" value="ECO:0007669"/>
    <property type="project" value="UniProtKB-KW"/>
</dbReference>
<reference evidence="7" key="1">
    <citation type="journal article" date="2014" name="Int. J. Syst. Evol. Microbiol.">
        <title>Complete genome sequence of Corynebacterium casei LMG S-19264T (=DSM 44701T), isolated from a smear-ripened cheese.</title>
        <authorList>
            <consortium name="US DOE Joint Genome Institute (JGI-PGF)"/>
            <person name="Walter F."/>
            <person name="Albersmeier A."/>
            <person name="Kalinowski J."/>
            <person name="Ruckert C."/>
        </authorList>
    </citation>
    <scope>NUCLEOTIDE SEQUENCE</scope>
    <source>
        <strain evidence="7">KCTC 32513</strain>
    </source>
</reference>
<dbReference type="RefSeq" id="WP_189499497.1">
    <property type="nucleotide sequence ID" value="NZ_BMZH01000017.1"/>
</dbReference>
<evidence type="ECO:0000256" key="6">
    <source>
        <dbReference type="RuleBase" id="RU364048"/>
    </source>
</evidence>
<evidence type="ECO:0000256" key="1">
    <source>
        <dbReference type="ARBA" id="ARBA00006787"/>
    </source>
</evidence>
<dbReference type="Proteomes" id="UP000634004">
    <property type="component" value="Unassembled WGS sequence"/>
</dbReference>
<sequence>MSMDAAELNKLNPYIQGAHGPVRQETEALDLTVTGEIPRDFGGAYYRNGPNPVNDPKTLHHWFDGDGMVHAIHFEDGKARYRNRYIRSDDFEAEVKGTLDKPGIFSPASRTHSPTVYKDTANTDIVMHNGELMALWYVSGQPVRLDANTLETIRNEDFGGKLPKNVSAHSKVDLVTGNFHFFDYDLYEPFYSYGVVDRDNQLSHFTQIELPGPRLPHDMAITENYAIFMDLPVVFTDQGLKNKIWSIHHDEKLPTRFGVLPHNGNGQDIRWFEFPGCYIYHVVNAWEDGDEIHLYCCKMVENGRDMPRQFGAYAPMVNVLALRAHLTKWTMNLKTGATKEEQIDDTIGEFPVINLGHTGRKNRYSYHVSIPDTDVQVFDGILKYDLEYGTHTRHDFGQNFYGSEPAFAPRHNAKSEDDGYLITFVTNGLSGDSRALIIDAQNMTAPPLAEVHIPQRVPLGFHGTWANASEFLAA</sequence>
<evidence type="ECO:0000256" key="4">
    <source>
        <dbReference type="ARBA" id="ARBA00023004"/>
    </source>
</evidence>
<dbReference type="Pfam" id="PF03055">
    <property type="entry name" value="RPE65"/>
    <property type="match status" value="1"/>
</dbReference>
<comment type="cofactor">
    <cofactor evidence="5 6">
        <name>Fe(2+)</name>
        <dbReference type="ChEBI" id="CHEBI:29033"/>
    </cofactor>
    <text evidence="5 6">Binds 1 Fe(2+) ion per subunit.</text>
</comment>
<feature type="binding site" evidence="5">
    <location>
        <position position="217"/>
    </location>
    <ligand>
        <name>Fe cation</name>
        <dbReference type="ChEBI" id="CHEBI:24875"/>
        <note>catalytic</note>
    </ligand>
</feature>
<proteinExistence type="inferred from homology"/>
<name>A0A8J3CU45_9PROT</name>
<organism evidence="7 8">
    <name type="scientific">Algimonas arctica</name>
    <dbReference type="NCBI Taxonomy" id="1479486"/>
    <lineage>
        <taxon>Bacteria</taxon>
        <taxon>Pseudomonadati</taxon>
        <taxon>Pseudomonadota</taxon>
        <taxon>Alphaproteobacteria</taxon>
        <taxon>Maricaulales</taxon>
        <taxon>Robiginitomaculaceae</taxon>
        <taxon>Algimonas</taxon>
    </lineage>
</organism>
<dbReference type="PANTHER" id="PTHR10543">
    <property type="entry name" value="BETA-CAROTENE DIOXYGENASE"/>
    <property type="match status" value="1"/>
</dbReference>
<keyword evidence="4 5" id="KW-0408">Iron</keyword>
<evidence type="ECO:0000313" key="8">
    <source>
        <dbReference type="Proteomes" id="UP000634004"/>
    </source>
</evidence>
<dbReference type="PANTHER" id="PTHR10543:SF89">
    <property type="entry name" value="CAROTENOID 9,10(9',10')-CLEAVAGE DIOXYGENASE 1"/>
    <property type="match status" value="1"/>
</dbReference>
<dbReference type="GO" id="GO:0010436">
    <property type="term" value="F:carotenoid dioxygenase activity"/>
    <property type="evidence" value="ECO:0007669"/>
    <property type="project" value="TreeGrafter"/>
</dbReference>
<feature type="binding site" evidence="5">
    <location>
        <position position="281"/>
    </location>
    <ligand>
        <name>Fe cation</name>
        <dbReference type="ChEBI" id="CHEBI:24875"/>
        <note>catalytic</note>
    </ligand>
</feature>
<evidence type="ECO:0000313" key="7">
    <source>
        <dbReference type="EMBL" id="GHB03712.1"/>
    </source>
</evidence>
<feature type="binding site" evidence="5">
    <location>
        <position position="169"/>
    </location>
    <ligand>
        <name>Fe cation</name>
        <dbReference type="ChEBI" id="CHEBI:24875"/>
        <note>catalytic</note>
    </ligand>
</feature>
<evidence type="ECO:0000256" key="3">
    <source>
        <dbReference type="ARBA" id="ARBA00023002"/>
    </source>
</evidence>
<keyword evidence="8" id="KW-1185">Reference proteome</keyword>